<gene>
    <name evidence="1" type="ORF">RAG0_04326</name>
</gene>
<protein>
    <submittedName>
        <fullName evidence="1">Uncharacterized protein</fullName>
    </submittedName>
</protein>
<keyword evidence="2" id="KW-1185">Reference proteome</keyword>
<organism evidence="1 2">
    <name type="scientific">Rhynchosporium agropyri</name>
    <dbReference type="NCBI Taxonomy" id="914238"/>
    <lineage>
        <taxon>Eukaryota</taxon>
        <taxon>Fungi</taxon>
        <taxon>Dikarya</taxon>
        <taxon>Ascomycota</taxon>
        <taxon>Pezizomycotina</taxon>
        <taxon>Leotiomycetes</taxon>
        <taxon>Helotiales</taxon>
        <taxon>Ploettnerulaceae</taxon>
        <taxon>Rhynchosporium</taxon>
    </lineage>
</organism>
<name>A0A1E1K880_9HELO</name>
<dbReference type="OrthoDB" id="3560603at2759"/>
<dbReference type="Proteomes" id="UP000178912">
    <property type="component" value="Unassembled WGS sequence"/>
</dbReference>
<sequence>MKKPIPDEQTLLVHLWIVADDLEIFKHQNLALNELDLTRWRTSILEIQILRHVYAHTAGGSLIRQYCVRQYANHKNQVHNAESASRAMADQKLYPPDFMIECTALITRIGIGEAVEFDSTLDGFMVVERKVDWKA</sequence>
<accession>A0A1E1K880</accession>
<dbReference type="AlphaFoldDB" id="A0A1E1K880"/>
<evidence type="ECO:0000313" key="2">
    <source>
        <dbReference type="Proteomes" id="UP000178912"/>
    </source>
</evidence>
<dbReference type="EMBL" id="FJUX01000018">
    <property type="protein sequence ID" value="CZS94285.1"/>
    <property type="molecule type" value="Genomic_DNA"/>
</dbReference>
<reference evidence="2" key="1">
    <citation type="submission" date="2016-03" db="EMBL/GenBank/DDBJ databases">
        <authorList>
            <person name="Guldener U."/>
        </authorList>
    </citation>
    <scope>NUCLEOTIDE SEQUENCE [LARGE SCALE GENOMIC DNA]</scope>
    <source>
        <strain evidence="2">04CH-RAC-A.6.1</strain>
    </source>
</reference>
<evidence type="ECO:0000313" key="1">
    <source>
        <dbReference type="EMBL" id="CZS94285.1"/>
    </source>
</evidence>
<proteinExistence type="predicted"/>